<protein>
    <submittedName>
        <fullName evidence="1">Uncharacterized protein</fullName>
    </submittedName>
</protein>
<dbReference type="AlphaFoldDB" id="A0A0C9U1J6"/>
<reference evidence="1 2" key="1">
    <citation type="submission" date="2014-06" db="EMBL/GenBank/DDBJ databases">
        <title>Evolutionary Origins and Diversification of the Mycorrhizal Mutualists.</title>
        <authorList>
            <consortium name="DOE Joint Genome Institute"/>
            <consortium name="Mycorrhizal Genomics Consortium"/>
            <person name="Kohler A."/>
            <person name="Kuo A."/>
            <person name="Nagy L.G."/>
            <person name="Floudas D."/>
            <person name="Copeland A."/>
            <person name="Barry K.W."/>
            <person name="Cichocki N."/>
            <person name="Veneault-Fourrey C."/>
            <person name="LaButti K."/>
            <person name="Lindquist E.A."/>
            <person name="Lipzen A."/>
            <person name="Lundell T."/>
            <person name="Morin E."/>
            <person name="Murat C."/>
            <person name="Riley R."/>
            <person name="Ohm R."/>
            <person name="Sun H."/>
            <person name="Tunlid A."/>
            <person name="Henrissat B."/>
            <person name="Grigoriev I.V."/>
            <person name="Hibbett D.S."/>
            <person name="Martin F."/>
        </authorList>
    </citation>
    <scope>NUCLEOTIDE SEQUENCE [LARGE SCALE GENOMIC DNA]</scope>
    <source>
        <strain evidence="1 2">SS14</strain>
    </source>
</reference>
<dbReference type="Proteomes" id="UP000054279">
    <property type="component" value="Unassembled WGS sequence"/>
</dbReference>
<feature type="non-terminal residue" evidence="1">
    <location>
        <position position="1"/>
    </location>
</feature>
<sequence>GGTSISTFNASKCMLSDTKEEKLVEYVLNSADHGFPLAHKNIHQYANMILKN</sequence>
<evidence type="ECO:0000313" key="2">
    <source>
        <dbReference type="Proteomes" id="UP000054279"/>
    </source>
</evidence>
<dbReference type="EMBL" id="KN837898">
    <property type="protein sequence ID" value="KIJ22877.1"/>
    <property type="molecule type" value="Genomic_DNA"/>
</dbReference>
<name>A0A0C9U1J6_SPHS4</name>
<dbReference type="HOGENOM" id="CLU_206234_0_0_1"/>
<evidence type="ECO:0000313" key="1">
    <source>
        <dbReference type="EMBL" id="KIJ22877.1"/>
    </source>
</evidence>
<gene>
    <name evidence="1" type="ORF">M422DRAFT_119910</name>
</gene>
<accession>A0A0C9U1J6</accession>
<organism evidence="1 2">
    <name type="scientific">Sphaerobolus stellatus (strain SS14)</name>
    <dbReference type="NCBI Taxonomy" id="990650"/>
    <lineage>
        <taxon>Eukaryota</taxon>
        <taxon>Fungi</taxon>
        <taxon>Dikarya</taxon>
        <taxon>Basidiomycota</taxon>
        <taxon>Agaricomycotina</taxon>
        <taxon>Agaricomycetes</taxon>
        <taxon>Phallomycetidae</taxon>
        <taxon>Geastrales</taxon>
        <taxon>Sphaerobolaceae</taxon>
        <taxon>Sphaerobolus</taxon>
    </lineage>
</organism>
<keyword evidence="2" id="KW-1185">Reference proteome</keyword>
<dbReference type="OrthoDB" id="2668963at2759"/>
<feature type="non-terminal residue" evidence="1">
    <location>
        <position position="52"/>
    </location>
</feature>
<proteinExistence type="predicted"/>